<dbReference type="EMBL" id="AP027272">
    <property type="protein sequence ID" value="BDX05990.1"/>
    <property type="molecule type" value="Genomic_DNA"/>
</dbReference>
<sequence length="141" mass="16337">MCKYLLELVLKQFPKKMRDCLDNEGGNVFTLEMLESLVKDLDEFDLMSKEEFFIFYEPPSTDARIVNQHALFSVASGAHLLLDDLLEKHAIENLAIVIPKEIKWEVRNKLDQSNITERVLFPGLDGLSAWLKRHYSPTLQK</sequence>
<dbReference type="AlphaFoldDB" id="A0AA48KU17"/>
<protein>
    <submittedName>
        <fullName evidence="1">Uncharacterized protein</fullName>
    </submittedName>
</protein>
<keyword evidence="2" id="KW-1185">Reference proteome</keyword>
<dbReference type="RefSeq" id="WP_338292014.1">
    <property type="nucleotide sequence ID" value="NZ_AP027272.1"/>
</dbReference>
<dbReference type="Proteomes" id="UP001333710">
    <property type="component" value="Chromosome"/>
</dbReference>
<name>A0AA48KU17_9ALTE</name>
<proteinExistence type="predicted"/>
<organism evidence="1 2">
    <name type="scientific">Planctobacterium marinum</name>
    <dbReference type="NCBI Taxonomy" id="1631968"/>
    <lineage>
        <taxon>Bacteria</taxon>
        <taxon>Pseudomonadati</taxon>
        <taxon>Pseudomonadota</taxon>
        <taxon>Gammaproteobacteria</taxon>
        <taxon>Alteromonadales</taxon>
        <taxon>Alteromonadaceae</taxon>
        <taxon>Planctobacterium</taxon>
    </lineage>
</organism>
<gene>
    <name evidence="1" type="ORF">MACH26_15110</name>
</gene>
<dbReference type="KEGG" id="pmaw:MACH26_15110"/>
<evidence type="ECO:0000313" key="1">
    <source>
        <dbReference type="EMBL" id="BDX05990.1"/>
    </source>
</evidence>
<reference evidence="1" key="1">
    <citation type="submission" date="2023-01" db="EMBL/GenBank/DDBJ databases">
        <title>Complete genome sequence of Planctobacterium marinum strain Dej080120_11.</title>
        <authorList>
            <person name="Ueki S."/>
            <person name="Maruyama F."/>
        </authorList>
    </citation>
    <scope>NUCLEOTIDE SEQUENCE</scope>
    <source>
        <strain evidence="1">Dej080120_11</strain>
    </source>
</reference>
<accession>A0AA48KU17</accession>
<evidence type="ECO:0000313" key="2">
    <source>
        <dbReference type="Proteomes" id="UP001333710"/>
    </source>
</evidence>